<reference evidence="13" key="1">
    <citation type="journal article" date="2005" name="Nature">
        <title>Sequencing of Aspergillus nidulans and comparative analysis with A. fumigatus and A. oryzae.</title>
        <authorList>
            <person name="Galagan J.E."/>
            <person name="Calvo S.E."/>
            <person name="Cuomo C."/>
            <person name="Ma L.J."/>
            <person name="Wortman J.R."/>
            <person name="Batzoglou S."/>
            <person name="Lee S.I."/>
            <person name="Basturkmen M."/>
            <person name="Spevak C.C."/>
            <person name="Clutterbuck J."/>
            <person name="Kapitonov V."/>
            <person name="Jurka J."/>
            <person name="Scazzocchio C."/>
            <person name="Farman M."/>
            <person name="Butler J."/>
            <person name="Purcell S."/>
            <person name="Harris S."/>
            <person name="Braus G.H."/>
            <person name="Draht O."/>
            <person name="Busch S."/>
            <person name="D'Enfert C."/>
            <person name="Bouchier C."/>
            <person name="Goldman G.H."/>
            <person name="Bell-Pedersen D."/>
            <person name="Griffiths-Jones S."/>
            <person name="Doonan J.H."/>
            <person name="Yu J."/>
            <person name="Vienken K."/>
            <person name="Pain A."/>
            <person name="Freitag M."/>
            <person name="Selker E.U."/>
            <person name="Archer D.B."/>
            <person name="Penalva M.A."/>
            <person name="Oakley B.R."/>
            <person name="Momany M."/>
            <person name="Tanaka T."/>
            <person name="Kumagai T."/>
            <person name="Asai K."/>
            <person name="Machida M."/>
            <person name="Nierman W.C."/>
            <person name="Denning D.W."/>
            <person name="Caddick M."/>
            <person name="Hynes M."/>
            <person name="Paoletti M."/>
            <person name="Fischer R."/>
            <person name="Miller B."/>
            <person name="Dyer P."/>
            <person name="Sachs M.S."/>
            <person name="Osmani S.A."/>
            <person name="Birren B.W."/>
        </authorList>
    </citation>
    <scope>NUCLEOTIDE SEQUENCE [LARGE SCALE GENOMIC DNA]</scope>
    <source>
        <strain evidence="13">FGSC A4 / ATCC 38163 / CBS 112.46 / NRRL 194 / M139</strain>
    </source>
</reference>
<evidence type="ECO:0000256" key="8">
    <source>
        <dbReference type="ARBA" id="ARBA00023004"/>
    </source>
</evidence>
<dbReference type="SUPFAM" id="SSF48264">
    <property type="entry name" value="Cytochrome P450"/>
    <property type="match status" value="1"/>
</dbReference>
<keyword evidence="11" id="KW-0472">Membrane</keyword>
<keyword evidence="5 10" id="KW-0349">Heme</keyword>
<dbReference type="InParanoid" id="C8VFH0"/>
<gene>
    <name evidence="12" type="ORF">ANIA_10704</name>
</gene>
<dbReference type="AlphaFoldDB" id="C8VFH0"/>
<dbReference type="GO" id="GO:0016705">
    <property type="term" value="F:oxidoreductase activity, acting on paired donors, with incorporation or reduction of molecular oxygen"/>
    <property type="evidence" value="ECO:0007669"/>
    <property type="project" value="InterPro"/>
</dbReference>
<dbReference type="Gene3D" id="1.10.630.10">
    <property type="entry name" value="Cytochrome P450"/>
    <property type="match status" value="1"/>
</dbReference>
<dbReference type="GO" id="GO:0020037">
    <property type="term" value="F:heme binding"/>
    <property type="evidence" value="ECO:0007669"/>
    <property type="project" value="InterPro"/>
</dbReference>
<reference evidence="13" key="2">
    <citation type="journal article" date="2009" name="Fungal Genet. Biol.">
        <title>The 2008 update of the Aspergillus nidulans genome annotation: a community effort.</title>
        <authorList>
            <person name="Wortman J.R."/>
            <person name="Gilsenan J.M."/>
            <person name="Joardar V."/>
            <person name="Deegan J."/>
            <person name="Clutterbuck J."/>
            <person name="Andersen M.R."/>
            <person name="Archer D."/>
            <person name="Bencina M."/>
            <person name="Braus G."/>
            <person name="Coutinho P."/>
            <person name="von Dohren H."/>
            <person name="Doonan J."/>
            <person name="Driessen A.J."/>
            <person name="Durek P."/>
            <person name="Espeso E."/>
            <person name="Fekete E."/>
            <person name="Flipphi M."/>
            <person name="Estrada C.G."/>
            <person name="Geysens S."/>
            <person name="Goldman G."/>
            <person name="de Groot P.W."/>
            <person name="Hansen K."/>
            <person name="Harris S.D."/>
            <person name="Heinekamp T."/>
            <person name="Helmstaedt K."/>
            <person name="Henrissat B."/>
            <person name="Hofmann G."/>
            <person name="Homan T."/>
            <person name="Horio T."/>
            <person name="Horiuchi H."/>
            <person name="James S."/>
            <person name="Jones M."/>
            <person name="Karaffa L."/>
            <person name="Karanyi Z."/>
            <person name="Kato M."/>
            <person name="Keller N."/>
            <person name="Kelly D.E."/>
            <person name="Kiel J.A."/>
            <person name="Kim J.M."/>
            <person name="van der Klei I.J."/>
            <person name="Klis F.M."/>
            <person name="Kovalchuk A."/>
            <person name="Krasevec N."/>
            <person name="Kubicek C.P."/>
            <person name="Liu B."/>
            <person name="Maccabe A."/>
            <person name="Meyer V."/>
            <person name="Mirabito P."/>
            <person name="Miskei M."/>
            <person name="Mos M."/>
            <person name="Mullins J."/>
            <person name="Nelson D.R."/>
            <person name="Nielsen J."/>
            <person name="Oakley B.R."/>
            <person name="Osmani S.A."/>
            <person name="Pakula T."/>
            <person name="Paszewski A."/>
            <person name="Paulsen I."/>
            <person name="Pilsyk S."/>
            <person name="Pocsi I."/>
            <person name="Punt P.J."/>
            <person name="Ram A.F."/>
            <person name="Ren Q."/>
            <person name="Robellet X."/>
            <person name="Robson G."/>
            <person name="Seiboth B."/>
            <person name="van Solingen P."/>
            <person name="Specht T."/>
            <person name="Sun J."/>
            <person name="Taheri-Talesh N."/>
            <person name="Takeshita N."/>
            <person name="Ussery D."/>
            <person name="vanKuyk P.A."/>
            <person name="Visser H."/>
            <person name="van de Vondervoort P.J."/>
            <person name="de Vries R.P."/>
            <person name="Walton J."/>
            <person name="Xiang X."/>
            <person name="Xiong Y."/>
            <person name="Zeng A.P."/>
            <person name="Brandt B.W."/>
            <person name="Cornell M.J."/>
            <person name="van den Hondel C.A."/>
            <person name="Visser J."/>
            <person name="Oliver S.G."/>
            <person name="Turner G."/>
        </authorList>
    </citation>
    <scope>GENOME REANNOTATION</scope>
    <source>
        <strain evidence="13">FGSC A4 / ATCC 38163 / CBS 112.46 / NRRL 194 / M139</strain>
    </source>
</reference>
<evidence type="ECO:0000256" key="9">
    <source>
        <dbReference type="ARBA" id="ARBA00023033"/>
    </source>
</evidence>
<dbReference type="HOGENOM" id="CLU_020492_1_0_1"/>
<sequence length="548" mass="62012">MAVTNLVLTLSIPLLTVIGYGLYCGFQHRRKINELRKRGIPMPKDWSWLTGHLLSLKKYTDRLPADAHVLLPTHELAVEFADTEMFLMDTWPVFPALVMVYDPDAALQISTKYNLPKSAIFPSLMHPITGGPSMISMNDAEWKKWRSIFNPGFSAGNMVDQVSTVVDSVQVFCDILREKAGTGLVHLDDLTTRLTMEVILKVTLDMDSNYQRSDNEMVHALNTITKWHSFWDPRVRANPLRPLVQKYYGRVMDRCIRKELDKRFAEMQQGQRSASTSKRVKSVIALALEAYLADYHQKDGKASKLDDNFAQYATHQIRLFLFAGNDTTSSSIVYVYHMLSKHPKALARVRQEHDRIFGTLPSAAPQLLKSNPALLNQCPYTLAVIKETLRLFPPASTTREGRDGVTLTDRLGNSYPLGHTIGAEIIHPTIHKNPRLWPQAEEFIPERWLVDPGHELYPSPAAWRPFEHGPRNCIGQTLVYNEMRIVIVMTARTFNIRPAYDEWDAMHAAKEGLLTVHGERAYQTEKAGTHPADGYPCHVALCSGSPIS</sequence>
<dbReference type="FunFam" id="1.10.630.10:FF:000088">
    <property type="entry name" value="Cytochrome P450 monooxygenase"/>
    <property type="match status" value="1"/>
</dbReference>
<dbReference type="eggNOG" id="KOG0157">
    <property type="taxonomic scope" value="Eukaryota"/>
</dbReference>
<dbReference type="VEuPathDB" id="FungiDB:AN10704"/>
<dbReference type="PANTHER" id="PTHR24305">
    <property type="entry name" value="CYTOCHROME P450"/>
    <property type="match status" value="1"/>
</dbReference>
<dbReference type="RefSeq" id="XP_050468191.1">
    <property type="nucleotide sequence ID" value="XM_050612249.1"/>
</dbReference>
<dbReference type="PANTHER" id="PTHR24305:SF107">
    <property type="entry name" value="P450, PUTATIVE (EUROFUNG)-RELATED"/>
    <property type="match status" value="1"/>
</dbReference>
<dbReference type="PRINTS" id="PR00385">
    <property type="entry name" value="P450"/>
</dbReference>
<evidence type="ECO:0000256" key="7">
    <source>
        <dbReference type="ARBA" id="ARBA00023002"/>
    </source>
</evidence>
<evidence type="ECO:0000256" key="1">
    <source>
        <dbReference type="ARBA" id="ARBA00001971"/>
    </source>
</evidence>
<dbReference type="GO" id="GO:0005506">
    <property type="term" value="F:iron ion binding"/>
    <property type="evidence" value="ECO:0007669"/>
    <property type="project" value="InterPro"/>
</dbReference>
<dbReference type="InterPro" id="IPR002401">
    <property type="entry name" value="Cyt_P450_E_grp-I"/>
</dbReference>
<evidence type="ECO:0000313" key="13">
    <source>
        <dbReference type="Proteomes" id="UP000000560"/>
    </source>
</evidence>
<evidence type="ECO:0000256" key="6">
    <source>
        <dbReference type="ARBA" id="ARBA00022723"/>
    </source>
</evidence>
<dbReference type="EMBL" id="BN001305">
    <property type="protein sequence ID" value="CBF81244.1"/>
    <property type="molecule type" value="Genomic_DNA"/>
</dbReference>
<dbReference type="InterPro" id="IPR036396">
    <property type="entry name" value="Cyt_P450_sf"/>
</dbReference>
<feature type="binding site" description="axial binding residue" evidence="10">
    <location>
        <position position="473"/>
    </location>
    <ligand>
        <name>heme</name>
        <dbReference type="ChEBI" id="CHEBI:30413"/>
    </ligand>
    <ligandPart>
        <name>Fe</name>
        <dbReference type="ChEBI" id="CHEBI:18248"/>
    </ligandPart>
</feature>
<dbReference type="GO" id="GO:0009403">
    <property type="term" value="P:toxin biosynthetic process"/>
    <property type="evidence" value="ECO:0007669"/>
    <property type="project" value="UniProtKB-ARBA"/>
</dbReference>
<dbReference type="Proteomes" id="UP000000560">
    <property type="component" value="Chromosome V"/>
</dbReference>
<keyword evidence="6 10" id="KW-0479">Metal-binding</keyword>
<keyword evidence="9" id="KW-0503">Monooxygenase</keyword>
<comment type="pathway">
    <text evidence="3">Secondary metabolite biosynthesis.</text>
</comment>
<dbReference type="KEGG" id="ani:ANIA_10704"/>
<name>C8VFH0_EMENI</name>
<comment type="cofactor">
    <cofactor evidence="1 10">
        <name>heme</name>
        <dbReference type="ChEBI" id="CHEBI:30413"/>
    </cofactor>
</comment>
<keyword evidence="11" id="KW-0812">Transmembrane</keyword>
<organism evidence="12 13">
    <name type="scientific">Emericella nidulans (strain FGSC A4 / ATCC 38163 / CBS 112.46 / NRRL 194 / M139)</name>
    <name type="common">Aspergillus nidulans</name>
    <dbReference type="NCBI Taxonomy" id="227321"/>
    <lineage>
        <taxon>Eukaryota</taxon>
        <taxon>Fungi</taxon>
        <taxon>Dikarya</taxon>
        <taxon>Ascomycota</taxon>
        <taxon>Pezizomycotina</taxon>
        <taxon>Eurotiomycetes</taxon>
        <taxon>Eurotiomycetidae</taxon>
        <taxon>Eurotiales</taxon>
        <taxon>Aspergillaceae</taxon>
        <taxon>Aspergillus</taxon>
        <taxon>Aspergillus subgen. Nidulantes</taxon>
    </lineage>
</organism>
<comment type="pathway">
    <text evidence="2">Mycotoxin biosynthesis.</text>
</comment>
<accession>C8VFH0</accession>
<feature type="transmembrane region" description="Helical" evidence="11">
    <location>
        <begin position="6"/>
        <end position="26"/>
    </location>
</feature>
<evidence type="ECO:0000256" key="11">
    <source>
        <dbReference type="SAM" id="Phobius"/>
    </source>
</evidence>
<dbReference type="OMA" id="HQNSDNI"/>
<evidence type="ECO:0000256" key="3">
    <source>
        <dbReference type="ARBA" id="ARBA00005179"/>
    </source>
</evidence>
<keyword evidence="8 10" id="KW-0408">Iron</keyword>
<dbReference type="STRING" id="227321.C8VFH0"/>
<keyword evidence="13" id="KW-1185">Reference proteome</keyword>
<dbReference type="GeneID" id="2872059"/>
<evidence type="ECO:0000256" key="2">
    <source>
        <dbReference type="ARBA" id="ARBA00004685"/>
    </source>
</evidence>
<dbReference type="PRINTS" id="PR00463">
    <property type="entry name" value="EP450I"/>
</dbReference>
<dbReference type="OrthoDB" id="10029320at2759"/>
<keyword evidence="7" id="KW-0560">Oxidoreductase</keyword>
<dbReference type="CDD" id="cd11051">
    <property type="entry name" value="CYP59-like"/>
    <property type="match status" value="1"/>
</dbReference>
<evidence type="ECO:0000256" key="5">
    <source>
        <dbReference type="ARBA" id="ARBA00022617"/>
    </source>
</evidence>
<dbReference type="InterPro" id="IPR050121">
    <property type="entry name" value="Cytochrome_P450_monoxygenase"/>
</dbReference>
<dbReference type="InterPro" id="IPR001128">
    <property type="entry name" value="Cyt_P450"/>
</dbReference>
<evidence type="ECO:0000313" key="12">
    <source>
        <dbReference type="EMBL" id="CBF81244.1"/>
    </source>
</evidence>
<dbReference type="GO" id="GO:0004497">
    <property type="term" value="F:monooxygenase activity"/>
    <property type="evidence" value="ECO:0007669"/>
    <property type="project" value="UniProtKB-KW"/>
</dbReference>
<protein>
    <submittedName>
        <fullName evidence="12">Cytochrome P450, putative (Eurofung)</fullName>
    </submittedName>
</protein>
<evidence type="ECO:0000256" key="4">
    <source>
        <dbReference type="ARBA" id="ARBA00010617"/>
    </source>
</evidence>
<comment type="similarity">
    <text evidence="4">Belongs to the cytochrome P450 family.</text>
</comment>
<keyword evidence="11" id="KW-1133">Transmembrane helix</keyword>
<proteinExistence type="inferred from homology"/>
<evidence type="ECO:0000256" key="10">
    <source>
        <dbReference type="PIRSR" id="PIRSR602401-1"/>
    </source>
</evidence>
<dbReference type="Pfam" id="PF00067">
    <property type="entry name" value="p450"/>
    <property type="match status" value="1"/>
</dbReference>